<gene>
    <name evidence="1" type="ORF">G4G71_12650</name>
</gene>
<reference evidence="1 2" key="1">
    <citation type="submission" date="2020-02" db="EMBL/GenBank/DDBJ databases">
        <title>Complete genome sequence of Pseudomonas multiresinivorans ORNL1.</title>
        <authorList>
            <person name="Podar M."/>
        </authorList>
    </citation>
    <scope>NUCLEOTIDE SEQUENCE [LARGE SCALE GENOMIC DNA]</scope>
    <source>
        <strain evidence="2">populi</strain>
    </source>
</reference>
<dbReference type="KEGG" id="pmui:G4G71_12650"/>
<dbReference type="RefSeq" id="WP_169938027.1">
    <property type="nucleotide sequence ID" value="NZ_CP048833.1"/>
</dbReference>
<evidence type="ECO:0000313" key="1">
    <source>
        <dbReference type="EMBL" id="QJP08688.1"/>
    </source>
</evidence>
<name>A0A7Z3GQ61_9PSED</name>
<dbReference type="AlphaFoldDB" id="A0A7Z3GQ61"/>
<dbReference type="EMBL" id="CP048833">
    <property type="protein sequence ID" value="QJP08688.1"/>
    <property type="molecule type" value="Genomic_DNA"/>
</dbReference>
<protein>
    <submittedName>
        <fullName evidence="1">Uncharacterized protein</fullName>
    </submittedName>
</protein>
<proteinExistence type="predicted"/>
<accession>A0A7Z3GQ61</accession>
<organism evidence="1 2">
    <name type="scientific">Pseudomonas multiresinivorans</name>
    <dbReference type="NCBI Taxonomy" id="95301"/>
    <lineage>
        <taxon>Bacteria</taxon>
        <taxon>Pseudomonadati</taxon>
        <taxon>Pseudomonadota</taxon>
        <taxon>Gammaproteobacteria</taxon>
        <taxon>Pseudomonadales</taxon>
        <taxon>Pseudomonadaceae</taxon>
        <taxon>Pseudomonas</taxon>
    </lineage>
</organism>
<evidence type="ECO:0000313" key="2">
    <source>
        <dbReference type="Proteomes" id="UP000502549"/>
    </source>
</evidence>
<sequence>MPSNEAITFCGELMNWAASSTISERIKSAMDTNAQWEIWLQVELAIYLKSKSGLVVREQNYDASRKSLDILCKLNTRGYAIELKAESLKTGLTSGMTMVQALLSDKSKLEENPLVKTLISFGCNSLTSLVIGIGSISNHRQTALEILNETQAFILSFKDDFGLYILIME</sequence>
<keyword evidence="2" id="KW-1185">Reference proteome</keyword>
<dbReference type="Proteomes" id="UP000502549">
    <property type="component" value="Chromosome"/>
</dbReference>